<keyword evidence="2" id="KW-1185">Reference proteome</keyword>
<reference evidence="1 2" key="1">
    <citation type="submission" date="2024-09" db="EMBL/GenBank/DDBJ databases">
        <authorList>
            <person name="Sun Q."/>
            <person name="Mori K."/>
        </authorList>
    </citation>
    <scope>NUCLEOTIDE SEQUENCE [LARGE SCALE GENOMIC DNA]</scope>
    <source>
        <strain evidence="1 2">CCM 7415</strain>
    </source>
</reference>
<protein>
    <submittedName>
        <fullName evidence="1">Uncharacterized protein</fullName>
    </submittedName>
</protein>
<dbReference type="RefSeq" id="WP_019950372.1">
    <property type="nucleotide sequence ID" value="NZ_JBHLVX010000020.1"/>
</dbReference>
<organism evidence="1 2">
    <name type="scientific">Kushneria aurantia</name>
    <dbReference type="NCBI Taxonomy" id="504092"/>
    <lineage>
        <taxon>Bacteria</taxon>
        <taxon>Pseudomonadati</taxon>
        <taxon>Pseudomonadota</taxon>
        <taxon>Gammaproteobacteria</taxon>
        <taxon>Oceanospirillales</taxon>
        <taxon>Halomonadaceae</taxon>
        <taxon>Kushneria</taxon>
    </lineage>
</organism>
<accession>A0ABV6G1T7</accession>
<evidence type="ECO:0000313" key="2">
    <source>
        <dbReference type="Proteomes" id="UP001589814"/>
    </source>
</evidence>
<evidence type="ECO:0000313" key="1">
    <source>
        <dbReference type="EMBL" id="MFC0267535.1"/>
    </source>
</evidence>
<name>A0ABV6G1T7_9GAMM</name>
<gene>
    <name evidence="1" type="ORF">ACFFHW_05910</name>
</gene>
<proteinExistence type="predicted"/>
<sequence>MALTQQDFLDSLTRDAPPETAGDALRALWWGKKAQWERAHALVQDSAGTEAARVHAWLHRWEGDTGNAAYWYRRAGCDVADDSLDEEWQLLVAALTER</sequence>
<dbReference type="Proteomes" id="UP001589814">
    <property type="component" value="Unassembled WGS sequence"/>
</dbReference>
<dbReference type="EMBL" id="JBHLVX010000020">
    <property type="protein sequence ID" value="MFC0267535.1"/>
    <property type="molecule type" value="Genomic_DNA"/>
</dbReference>
<comment type="caution">
    <text evidence="1">The sequence shown here is derived from an EMBL/GenBank/DDBJ whole genome shotgun (WGS) entry which is preliminary data.</text>
</comment>